<dbReference type="GO" id="GO:0101031">
    <property type="term" value="C:protein folding chaperone complex"/>
    <property type="evidence" value="ECO:0007669"/>
    <property type="project" value="UniProtKB-ARBA"/>
</dbReference>
<name>A0A5J9WFJ3_9POAL</name>
<comment type="caution">
    <text evidence="5">The sequence shown here is derived from an EMBL/GenBank/DDBJ whole genome shotgun (WGS) entry which is preliminary data.</text>
</comment>
<dbReference type="GO" id="GO:0005634">
    <property type="term" value="C:nucleus"/>
    <property type="evidence" value="ECO:0007669"/>
    <property type="project" value="UniProtKB-SubCell"/>
</dbReference>
<dbReference type="AlphaFoldDB" id="A0A5J9WFJ3"/>
<feature type="compositionally biased region" description="Acidic residues" evidence="3">
    <location>
        <begin position="132"/>
        <end position="145"/>
    </location>
</feature>
<dbReference type="GO" id="GO:0051131">
    <property type="term" value="P:chaperone-mediated protein complex assembly"/>
    <property type="evidence" value="ECO:0007669"/>
    <property type="project" value="TreeGrafter"/>
</dbReference>
<dbReference type="GO" id="GO:0005829">
    <property type="term" value="C:cytosol"/>
    <property type="evidence" value="ECO:0007669"/>
    <property type="project" value="TreeGrafter"/>
</dbReference>
<keyword evidence="2" id="KW-0143">Chaperone</keyword>
<reference evidence="5 6" key="1">
    <citation type="journal article" date="2019" name="Sci. Rep.">
        <title>A high-quality genome of Eragrostis curvula grass provides insights into Poaceae evolution and supports new strategies to enhance forage quality.</title>
        <authorList>
            <person name="Carballo J."/>
            <person name="Santos B.A.C.M."/>
            <person name="Zappacosta D."/>
            <person name="Garbus I."/>
            <person name="Selva J.P."/>
            <person name="Gallo C.A."/>
            <person name="Diaz A."/>
            <person name="Albertini E."/>
            <person name="Caccamo M."/>
            <person name="Echenique V."/>
        </authorList>
    </citation>
    <scope>NUCLEOTIDE SEQUENCE [LARGE SCALE GENOMIC DNA]</scope>
    <source>
        <strain evidence="6">cv. Victoria</strain>
        <tissue evidence="5">Leaf</tissue>
    </source>
</reference>
<comment type="subunit">
    <text evidence="2">Interacts with HSP90 in an ATP-dependent manner.</text>
</comment>
<dbReference type="GO" id="GO:0051879">
    <property type="term" value="F:Hsp90 protein binding"/>
    <property type="evidence" value="ECO:0007669"/>
    <property type="project" value="UniProtKB-UniRule"/>
</dbReference>
<dbReference type="Gene3D" id="2.60.40.790">
    <property type="match status" value="1"/>
</dbReference>
<dbReference type="GO" id="GO:0006457">
    <property type="term" value="P:protein folding"/>
    <property type="evidence" value="ECO:0007669"/>
    <property type="project" value="TreeGrafter"/>
</dbReference>
<dbReference type="CDD" id="cd06465">
    <property type="entry name" value="p23_hB-ind1_like"/>
    <property type="match status" value="1"/>
</dbReference>
<dbReference type="SUPFAM" id="SSF49764">
    <property type="entry name" value="HSP20-like chaperones"/>
    <property type="match status" value="1"/>
</dbReference>
<accession>A0A5J9WFJ3</accession>
<dbReference type="GO" id="GO:0051087">
    <property type="term" value="F:protein-folding chaperone binding"/>
    <property type="evidence" value="ECO:0007669"/>
    <property type="project" value="TreeGrafter"/>
</dbReference>
<dbReference type="Gramene" id="TVU46813">
    <property type="protein sequence ID" value="TVU46813"/>
    <property type="gene ID" value="EJB05_06382"/>
</dbReference>
<evidence type="ECO:0000259" key="4">
    <source>
        <dbReference type="PROSITE" id="PS51203"/>
    </source>
</evidence>
<proteinExistence type="inferred from homology"/>
<dbReference type="OrthoDB" id="1564555at2759"/>
<dbReference type="Pfam" id="PF04969">
    <property type="entry name" value="CS"/>
    <property type="match status" value="1"/>
</dbReference>
<dbReference type="EMBL" id="RWGY01000004">
    <property type="protein sequence ID" value="TVU46813.1"/>
    <property type="molecule type" value="Genomic_DNA"/>
</dbReference>
<comment type="similarity">
    <text evidence="1 2">Belongs to the p23/wos2 family.</text>
</comment>
<dbReference type="InterPro" id="IPR008978">
    <property type="entry name" value="HSP20-like_chaperone"/>
</dbReference>
<protein>
    <recommendedName>
        <fullName evidence="2">Co-chaperone protein p23</fullName>
    </recommendedName>
</protein>
<keyword evidence="2" id="KW-0539">Nucleus</keyword>
<comment type="function">
    <text evidence="2">Acts as a co-chaperone for HSP90.</text>
</comment>
<dbReference type="InterPro" id="IPR007052">
    <property type="entry name" value="CS_dom"/>
</dbReference>
<dbReference type="PANTHER" id="PTHR22932:SF11">
    <property type="entry name" value="CO-CHAPERONE PROTEIN P23"/>
    <property type="match status" value="1"/>
</dbReference>
<organism evidence="5 6">
    <name type="scientific">Eragrostis curvula</name>
    <name type="common">weeping love grass</name>
    <dbReference type="NCBI Taxonomy" id="38414"/>
    <lineage>
        <taxon>Eukaryota</taxon>
        <taxon>Viridiplantae</taxon>
        <taxon>Streptophyta</taxon>
        <taxon>Embryophyta</taxon>
        <taxon>Tracheophyta</taxon>
        <taxon>Spermatophyta</taxon>
        <taxon>Magnoliopsida</taxon>
        <taxon>Liliopsida</taxon>
        <taxon>Poales</taxon>
        <taxon>Poaceae</taxon>
        <taxon>PACMAD clade</taxon>
        <taxon>Chloridoideae</taxon>
        <taxon>Eragrostideae</taxon>
        <taxon>Eragrostidinae</taxon>
        <taxon>Eragrostis</taxon>
    </lineage>
</organism>
<evidence type="ECO:0000313" key="5">
    <source>
        <dbReference type="EMBL" id="TVU46813.1"/>
    </source>
</evidence>
<keyword evidence="6" id="KW-1185">Reference proteome</keyword>
<sequence>MSRHPSTKWAQRSDKVYLTIELPDAKDVKLNLKPEGHFDFSAKGADDLPYELDLELFDAVNVEESKAAVAPRTICYLIKKAESKWWPRLLKKEGKPPVFLKVDWDKWQDEDDEDIGLDDFGGMDFSKLDMGGADDDDMEDDEEDKETAVRPRRARERKPQQQLQGKRSHEQHLNLLTTIDDSARSLARCFLGFFL</sequence>
<keyword evidence="2" id="KW-0963">Cytoplasm</keyword>
<dbReference type="Proteomes" id="UP000324897">
    <property type="component" value="Chromosome 5"/>
</dbReference>
<gene>
    <name evidence="5" type="ORF">EJB05_06382</name>
</gene>
<evidence type="ECO:0000313" key="6">
    <source>
        <dbReference type="Proteomes" id="UP000324897"/>
    </source>
</evidence>
<feature type="domain" description="CS" evidence="4">
    <location>
        <begin position="2"/>
        <end position="90"/>
    </location>
</feature>
<evidence type="ECO:0000256" key="3">
    <source>
        <dbReference type="SAM" id="MobiDB-lite"/>
    </source>
</evidence>
<evidence type="ECO:0000256" key="1">
    <source>
        <dbReference type="ARBA" id="ARBA00025733"/>
    </source>
</evidence>
<feature type="region of interest" description="Disordered" evidence="3">
    <location>
        <begin position="128"/>
        <end position="169"/>
    </location>
</feature>
<dbReference type="PROSITE" id="PS51203">
    <property type="entry name" value="CS"/>
    <property type="match status" value="1"/>
</dbReference>
<evidence type="ECO:0000256" key="2">
    <source>
        <dbReference type="RuleBase" id="RU369032"/>
    </source>
</evidence>
<dbReference type="PANTHER" id="PTHR22932">
    <property type="entry name" value="TELOMERASE-BINDING PROTEIN P23 HSP90 CO-CHAPERONE"/>
    <property type="match status" value="1"/>
</dbReference>
<comment type="subcellular location">
    <subcellularLocation>
        <location evidence="2">Cytoplasm</location>
    </subcellularLocation>
    <subcellularLocation>
        <location evidence="2">Nucleus</location>
    </subcellularLocation>
</comment>
<dbReference type="InterPro" id="IPR045250">
    <property type="entry name" value="p23-like"/>
</dbReference>
<dbReference type="FunFam" id="2.60.40.790:FF:000013">
    <property type="entry name" value="Very-long-chain (3R)-3-hydroxyacyl-CoA dehydratase"/>
    <property type="match status" value="1"/>
</dbReference>